<evidence type="ECO:0000313" key="4">
    <source>
        <dbReference type="Proteomes" id="UP000325672"/>
    </source>
</evidence>
<evidence type="ECO:0000256" key="2">
    <source>
        <dbReference type="SAM" id="SignalP"/>
    </source>
</evidence>
<reference evidence="3 4" key="1">
    <citation type="submission" date="2019-04" db="EMBL/GenBank/DDBJ databases">
        <title>Friends and foes A comparative genomics study of 23 Aspergillus species from section Flavi.</title>
        <authorList>
            <consortium name="DOE Joint Genome Institute"/>
            <person name="Kjaerbolling I."/>
            <person name="Vesth T."/>
            <person name="Frisvad J.C."/>
            <person name="Nybo J.L."/>
            <person name="Theobald S."/>
            <person name="Kildgaard S."/>
            <person name="Isbrandt T."/>
            <person name="Kuo A."/>
            <person name="Sato A."/>
            <person name="Lyhne E.K."/>
            <person name="Kogle M.E."/>
            <person name="Wiebenga A."/>
            <person name="Kun R.S."/>
            <person name="Lubbers R.J."/>
            <person name="Makela M.R."/>
            <person name="Barry K."/>
            <person name="Chovatia M."/>
            <person name="Clum A."/>
            <person name="Daum C."/>
            <person name="Haridas S."/>
            <person name="He G."/>
            <person name="LaButti K."/>
            <person name="Lipzen A."/>
            <person name="Mondo S."/>
            <person name="Riley R."/>
            <person name="Salamov A."/>
            <person name="Simmons B.A."/>
            <person name="Magnuson J.K."/>
            <person name="Henrissat B."/>
            <person name="Mortensen U.H."/>
            <person name="Larsen T.O."/>
            <person name="Devries R.P."/>
            <person name="Grigoriev I.V."/>
            <person name="Machida M."/>
            <person name="Baker S.E."/>
            <person name="Andersen M.R."/>
        </authorList>
    </citation>
    <scope>NUCLEOTIDE SEQUENCE [LARGE SCALE GENOMIC DNA]</scope>
    <source>
        <strain evidence="3 4">CBS 117625</strain>
    </source>
</reference>
<keyword evidence="4" id="KW-1185">Reference proteome</keyword>
<dbReference type="Pfam" id="PF04185">
    <property type="entry name" value="Phosphoesterase"/>
    <property type="match status" value="1"/>
</dbReference>
<dbReference type="PANTHER" id="PTHR31956">
    <property type="entry name" value="NON-SPECIFIC PHOSPHOLIPASE C4-RELATED"/>
    <property type="match status" value="1"/>
</dbReference>
<dbReference type="RefSeq" id="XP_031916557.1">
    <property type="nucleotide sequence ID" value="XM_032061430.1"/>
</dbReference>
<dbReference type="Proteomes" id="UP000325672">
    <property type="component" value="Unassembled WGS sequence"/>
</dbReference>
<dbReference type="Gene3D" id="3.40.720.10">
    <property type="entry name" value="Alkaline Phosphatase, subunit A"/>
    <property type="match status" value="2"/>
</dbReference>
<dbReference type="FunFam" id="3.40.720.10:FF:000052">
    <property type="entry name" value="Phosphatidylglycerol specific phospholipase, putative"/>
    <property type="match status" value="1"/>
</dbReference>
<evidence type="ECO:0000256" key="1">
    <source>
        <dbReference type="ARBA" id="ARBA00022801"/>
    </source>
</evidence>
<dbReference type="GeneID" id="43645640"/>
<evidence type="ECO:0000313" key="3">
    <source>
        <dbReference type="EMBL" id="KAE8140494.1"/>
    </source>
</evidence>
<dbReference type="GO" id="GO:0009395">
    <property type="term" value="P:phospholipid catabolic process"/>
    <property type="evidence" value="ECO:0007669"/>
    <property type="project" value="TreeGrafter"/>
</dbReference>
<dbReference type="InterPro" id="IPR017850">
    <property type="entry name" value="Alkaline_phosphatase_core_sf"/>
</dbReference>
<keyword evidence="2" id="KW-0732">Signal</keyword>
<keyword evidence="1" id="KW-0378">Hydrolase</keyword>
<gene>
    <name evidence="3" type="ORF">BDV38DRAFT_290202</name>
</gene>
<dbReference type="InterPro" id="IPR007312">
    <property type="entry name" value="Phosphoesterase"/>
</dbReference>
<proteinExistence type="predicted"/>
<organism evidence="3 4">
    <name type="scientific">Aspergillus pseudotamarii</name>
    <dbReference type="NCBI Taxonomy" id="132259"/>
    <lineage>
        <taxon>Eukaryota</taxon>
        <taxon>Fungi</taxon>
        <taxon>Dikarya</taxon>
        <taxon>Ascomycota</taxon>
        <taxon>Pezizomycotina</taxon>
        <taxon>Eurotiomycetes</taxon>
        <taxon>Eurotiomycetidae</taxon>
        <taxon>Eurotiales</taxon>
        <taxon>Aspergillaceae</taxon>
        <taxon>Aspergillus</taxon>
        <taxon>Aspergillus subgen. Circumdati</taxon>
    </lineage>
</organism>
<protein>
    <submittedName>
        <fullName evidence="3">Phosphoesterase family-domain-containing protein</fullName>
    </submittedName>
</protein>
<dbReference type="EMBL" id="ML743561">
    <property type="protein sequence ID" value="KAE8140494.1"/>
    <property type="molecule type" value="Genomic_DNA"/>
</dbReference>
<sequence>MKSAALLTGLSLLASLGLASPVTSEYTSVREAPFGYKAGSQESIQNLKDKVENIVWLILENRLWYVRTSTNMWSRSFDNILGGVRRQGLDNPINNGPFCNYKNASDPSSGKYCTQAKDYDSVFNDPDHSVTGNNLEFYGTYTPNNGAIASGKVVADQSGFLNAQLNDYPKLAPEEATRQVMGYYTEEEVPTLVDLVDEFTTFNSWFSCVPGPTNPNRLCALAGTSAGHGKNDDDFLNYGISSKSIFEAANQKGISWLNYDGTNGEFEPDSLFFTHVNQTSRSNVVPVENFFQDAYLGVLPKFSYINPSCCGTNTNSMHPTGNVSYGEVFVKQIYDAIRQGPQWDKTLLFITYDETGGFYDHVPPPLAVRPDNLTYTETAKNGQKYTLHFDRLGGRMPTWVVSPYSKKGYIEQYGTDPVTGKPAPYSATSVLKTLGYLWDIEDFTPRVAHSPSFDHLIGKTLREDAPIALKTPHTFSI</sequence>
<dbReference type="PANTHER" id="PTHR31956:SF25">
    <property type="entry name" value="SPECIFIC PHOSPHOLIPASE C, PUTATIVE-RELATED"/>
    <property type="match status" value="1"/>
</dbReference>
<feature type="signal peptide" evidence="2">
    <location>
        <begin position="1"/>
        <end position="19"/>
    </location>
</feature>
<name>A0A5N6T2H0_ASPPS</name>
<dbReference type="AlphaFoldDB" id="A0A5N6T2H0"/>
<accession>A0A5N6T2H0</accession>
<feature type="chain" id="PRO_5024919108" evidence="2">
    <location>
        <begin position="20"/>
        <end position="477"/>
    </location>
</feature>
<dbReference type="OrthoDB" id="5135119at2759"/>
<dbReference type="GO" id="GO:0016788">
    <property type="term" value="F:hydrolase activity, acting on ester bonds"/>
    <property type="evidence" value="ECO:0007669"/>
    <property type="project" value="InterPro"/>
</dbReference>